<dbReference type="InterPro" id="IPR036388">
    <property type="entry name" value="WH-like_DNA-bd_sf"/>
</dbReference>
<evidence type="ECO:0000256" key="3">
    <source>
        <dbReference type="ARBA" id="ARBA00023163"/>
    </source>
</evidence>
<dbReference type="InterPro" id="IPR005471">
    <property type="entry name" value="Tscrpt_reg_IclR_N"/>
</dbReference>
<dbReference type="Pfam" id="PF01614">
    <property type="entry name" value="IclR_C"/>
    <property type="match status" value="1"/>
</dbReference>
<dbReference type="InterPro" id="IPR050707">
    <property type="entry name" value="HTH_MetabolicPath_Reg"/>
</dbReference>
<dbReference type="PANTHER" id="PTHR30136">
    <property type="entry name" value="HELIX-TURN-HELIX TRANSCRIPTIONAL REGULATOR, ICLR FAMILY"/>
    <property type="match status" value="1"/>
</dbReference>
<evidence type="ECO:0000259" key="5">
    <source>
        <dbReference type="PROSITE" id="PS51078"/>
    </source>
</evidence>
<dbReference type="STRING" id="443218.AS9A_1009"/>
<dbReference type="InterPro" id="IPR014757">
    <property type="entry name" value="Tscrpt_reg_IclR_C"/>
</dbReference>
<dbReference type="SMART" id="SM00346">
    <property type="entry name" value="HTH_ICLR"/>
    <property type="match status" value="1"/>
</dbReference>
<dbReference type="KEGG" id="asd:AS9A_1009"/>
<dbReference type="PROSITE" id="PS51078">
    <property type="entry name" value="ICLR_ED"/>
    <property type="match status" value="1"/>
</dbReference>
<dbReference type="AlphaFoldDB" id="F6EPM8"/>
<dbReference type="Pfam" id="PF09339">
    <property type="entry name" value="HTH_IclR"/>
    <property type="match status" value="1"/>
</dbReference>
<feature type="domain" description="IclR-ED" evidence="5">
    <location>
        <begin position="82"/>
        <end position="262"/>
    </location>
</feature>
<dbReference type="InterPro" id="IPR036390">
    <property type="entry name" value="WH_DNA-bd_sf"/>
</dbReference>
<accession>F6EPM8</accession>
<dbReference type="OrthoDB" id="7274111at2"/>
<keyword evidence="7" id="KW-1185">Reference proteome</keyword>
<dbReference type="eggNOG" id="COG1414">
    <property type="taxonomic scope" value="Bacteria"/>
</dbReference>
<dbReference type="Proteomes" id="UP000009235">
    <property type="component" value="Chromosome"/>
</dbReference>
<dbReference type="HOGENOM" id="CLU_062618_6_0_11"/>
<dbReference type="RefSeq" id="WP_013805810.1">
    <property type="nucleotide sequence ID" value="NC_015564.1"/>
</dbReference>
<name>F6EPM8_HOYSD</name>
<dbReference type="GO" id="GO:0045892">
    <property type="term" value="P:negative regulation of DNA-templated transcription"/>
    <property type="evidence" value="ECO:0007669"/>
    <property type="project" value="TreeGrafter"/>
</dbReference>
<reference evidence="6 7" key="1">
    <citation type="journal article" date="2011" name="J. Bacteriol.">
        <title>Complete genome sequence of Amycolicicoccus subflavus DQS3-9A1T, an actinomycete isolated from crude oil-polluted soil.</title>
        <authorList>
            <person name="Cai M."/>
            <person name="Chen W.M."/>
            <person name="Nie Y."/>
            <person name="Chi C.Q."/>
            <person name="Wang Y.N."/>
            <person name="Tang Y.Q."/>
            <person name="Li G.Y."/>
            <person name="Wu X.L."/>
        </authorList>
    </citation>
    <scope>NUCLEOTIDE SEQUENCE [LARGE SCALE GENOMIC DNA]</scope>
    <source>
        <strain evidence="7">DSM 45089 / DQS3-9A1</strain>
    </source>
</reference>
<dbReference type="Gene3D" id="3.30.450.40">
    <property type="match status" value="1"/>
</dbReference>
<dbReference type="GO" id="GO:0003700">
    <property type="term" value="F:DNA-binding transcription factor activity"/>
    <property type="evidence" value="ECO:0007669"/>
    <property type="project" value="TreeGrafter"/>
</dbReference>
<dbReference type="Gene3D" id="1.10.10.10">
    <property type="entry name" value="Winged helix-like DNA-binding domain superfamily/Winged helix DNA-binding domain"/>
    <property type="match status" value="1"/>
</dbReference>
<organism evidence="6 7">
    <name type="scientific">Hoyosella subflava (strain DSM 45089 / JCM 17490 / NBRC 109087 / DQS3-9A1)</name>
    <name type="common">Amycolicicoccus subflavus</name>
    <dbReference type="NCBI Taxonomy" id="443218"/>
    <lineage>
        <taxon>Bacteria</taxon>
        <taxon>Bacillati</taxon>
        <taxon>Actinomycetota</taxon>
        <taxon>Actinomycetes</taxon>
        <taxon>Mycobacteriales</taxon>
        <taxon>Hoyosellaceae</taxon>
        <taxon>Hoyosella</taxon>
    </lineage>
</organism>
<proteinExistence type="predicted"/>
<dbReference type="PANTHER" id="PTHR30136:SF35">
    <property type="entry name" value="HTH-TYPE TRANSCRIPTIONAL REGULATOR RV1719"/>
    <property type="match status" value="1"/>
</dbReference>
<keyword evidence="3" id="KW-0804">Transcription</keyword>
<dbReference type="SUPFAM" id="SSF46785">
    <property type="entry name" value="Winged helix' DNA-binding domain"/>
    <property type="match status" value="1"/>
</dbReference>
<evidence type="ECO:0000256" key="2">
    <source>
        <dbReference type="ARBA" id="ARBA00023125"/>
    </source>
</evidence>
<evidence type="ECO:0000256" key="1">
    <source>
        <dbReference type="ARBA" id="ARBA00023015"/>
    </source>
</evidence>
<sequence>MGETLRQPQSAPVDGRAKTVRSVDRALDVLELIATEGRLGVSEAAARLDVGHSTVARLIASLQQRGFIEESSSRGCYQMGFAVVRLAEATVAQSLLIESAQPECDRLAALFGATVNLAILDRSSMVSILECRVGGHVAPRTPMVKVSSAHATAAGKVLYSELSRAYTEQSLGVTFAKFTPRTIEQIESFCQEIATVRSIGWAAAAGELEDGLNSVAVPVRSLATGRIIAALCVSGPTLRLPREQFAGVAEVLTSAAGRIEER</sequence>
<dbReference type="GO" id="GO:0003677">
    <property type="term" value="F:DNA binding"/>
    <property type="evidence" value="ECO:0007669"/>
    <property type="project" value="UniProtKB-KW"/>
</dbReference>
<gene>
    <name evidence="6" type="ordered locus">AS9A_1009</name>
</gene>
<evidence type="ECO:0000313" key="6">
    <source>
        <dbReference type="EMBL" id="AEF39461.1"/>
    </source>
</evidence>
<keyword evidence="1" id="KW-0805">Transcription regulation</keyword>
<dbReference type="SUPFAM" id="SSF55781">
    <property type="entry name" value="GAF domain-like"/>
    <property type="match status" value="1"/>
</dbReference>
<feature type="domain" description="HTH iclR-type" evidence="4">
    <location>
        <begin position="20"/>
        <end position="81"/>
    </location>
</feature>
<dbReference type="PROSITE" id="PS51077">
    <property type="entry name" value="HTH_ICLR"/>
    <property type="match status" value="1"/>
</dbReference>
<dbReference type="InterPro" id="IPR029016">
    <property type="entry name" value="GAF-like_dom_sf"/>
</dbReference>
<evidence type="ECO:0000259" key="4">
    <source>
        <dbReference type="PROSITE" id="PS51077"/>
    </source>
</evidence>
<protein>
    <submittedName>
        <fullName evidence="6">Transcriptional regulator</fullName>
    </submittedName>
</protein>
<dbReference type="EMBL" id="CP002786">
    <property type="protein sequence ID" value="AEF39461.1"/>
    <property type="molecule type" value="Genomic_DNA"/>
</dbReference>
<keyword evidence="2" id="KW-0238">DNA-binding</keyword>
<evidence type="ECO:0000313" key="7">
    <source>
        <dbReference type="Proteomes" id="UP000009235"/>
    </source>
</evidence>